<evidence type="ECO:0000256" key="1">
    <source>
        <dbReference type="ARBA" id="ARBA00022801"/>
    </source>
</evidence>
<accession>A0A327R276</accession>
<proteinExistence type="predicted"/>
<feature type="domain" description="BD-FAE-like" evidence="3">
    <location>
        <begin position="48"/>
        <end position="160"/>
    </location>
</feature>
<protein>
    <submittedName>
        <fullName evidence="4">Carboxylesterase family protein</fullName>
    </submittedName>
</protein>
<dbReference type="EMBL" id="QLLL01000001">
    <property type="protein sequence ID" value="RAJ10949.1"/>
    <property type="molecule type" value="Genomic_DNA"/>
</dbReference>
<dbReference type="SUPFAM" id="SSF53474">
    <property type="entry name" value="alpha/beta-Hydrolases"/>
    <property type="match status" value="1"/>
</dbReference>
<dbReference type="AlphaFoldDB" id="A0A327R276"/>
<evidence type="ECO:0000256" key="2">
    <source>
        <dbReference type="SAM" id="SignalP"/>
    </source>
</evidence>
<feature type="chain" id="PRO_5016389129" evidence="2">
    <location>
        <begin position="31"/>
        <end position="301"/>
    </location>
</feature>
<keyword evidence="1" id="KW-0378">Hydrolase</keyword>
<organism evidence="4 5">
    <name type="scientific">Chitinophaga skermanii</name>
    <dbReference type="NCBI Taxonomy" id="331697"/>
    <lineage>
        <taxon>Bacteria</taxon>
        <taxon>Pseudomonadati</taxon>
        <taxon>Bacteroidota</taxon>
        <taxon>Chitinophagia</taxon>
        <taxon>Chitinophagales</taxon>
        <taxon>Chitinophagaceae</taxon>
        <taxon>Chitinophaga</taxon>
    </lineage>
</organism>
<feature type="signal peptide" evidence="2">
    <location>
        <begin position="1"/>
        <end position="30"/>
    </location>
</feature>
<name>A0A327R276_9BACT</name>
<dbReference type="Proteomes" id="UP000249547">
    <property type="component" value="Unassembled WGS sequence"/>
</dbReference>
<evidence type="ECO:0000313" key="5">
    <source>
        <dbReference type="Proteomes" id="UP000249547"/>
    </source>
</evidence>
<gene>
    <name evidence="4" type="ORF">LX64_00556</name>
</gene>
<dbReference type="InterPro" id="IPR029058">
    <property type="entry name" value="AB_hydrolase_fold"/>
</dbReference>
<keyword evidence="2" id="KW-0732">Signal</keyword>
<reference evidence="4 5" key="1">
    <citation type="submission" date="2018-06" db="EMBL/GenBank/DDBJ databases">
        <title>Genomic Encyclopedia of Archaeal and Bacterial Type Strains, Phase II (KMG-II): from individual species to whole genera.</title>
        <authorList>
            <person name="Goeker M."/>
        </authorList>
    </citation>
    <scope>NUCLEOTIDE SEQUENCE [LARGE SCALE GENOMIC DNA]</scope>
    <source>
        <strain evidence="4 5">DSM 23857</strain>
    </source>
</reference>
<sequence>MKGKNRIETMKKLTFVGLLGLLLLQLPAMAQEKTRFNYAIKDTDTLYMDHYKPVGKSNGISVMFIHGGAFEGGHPDNQKPMADGLCKLGYRVFVISYRLYLKGVGFGCNTTTPEKLKAVRLAVEDAADATKYLYANARELGIDTTKLVLAGSSAGAETALQLLFNPYEKKDKARYEFFGRQKFAASMIFAGAVLDMNTVKEDKWTPMLLMHGTKDQLVPYGTAAHRFCTANDAGWLMMFGAKTIYEKAQEMNKPCILYTYEGKGHEISGKMFSEFAKMDEFMKSAVAGTMNGQQSVVIPAQ</sequence>
<dbReference type="Pfam" id="PF20434">
    <property type="entry name" value="BD-FAE"/>
    <property type="match status" value="1"/>
</dbReference>
<evidence type="ECO:0000259" key="3">
    <source>
        <dbReference type="Pfam" id="PF20434"/>
    </source>
</evidence>
<dbReference type="InterPro" id="IPR049492">
    <property type="entry name" value="BD-FAE-like_dom"/>
</dbReference>
<dbReference type="PANTHER" id="PTHR48081">
    <property type="entry name" value="AB HYDROLASE SUPERFAMILY PROTEIN C4A8.06C"/>
    <property type="match status" value="1"/>
</dbReference>
<keyword evidence="5" id="KW-1185">Reference proteome</keyword>
<evidence type="ECO:0000313" key="4">
    <source>
        <dbReference type="EMBL" id="RAJ10949.1"/>
    </source>
</evidence>
<dbReference type="Gene3D" id="3.40.50.1820">
    <property type="entry name" value="alpha/beta hydrolase"/>
    <property type="match status" value="1"/>
</dbReference>
<dbReference type="InterPro" id="IPR050300">
    <property type="entry name" value="GDXG_lipolytic_enzyme"/>
</dbReference>
<comment type="caution">
    <text evidence="4">The sequence shown here is derived from an EMBL/GenBank/DDBJ whole genome shotgun (WGS) entry which is preliminary data.</text>
</comment>
<dbReference type="GO" id="GO:0016787">
    <property type="term" value="F:hydrolase activity"/>
    <property type="evidence" value="ECO:0007669"/>
    <property type="project" value="UniProtKB-KW"/>
</dbReference>